<dbReference type="EMBL" id="KD220222">
    <property type="protein sequence ID" value="EMS51442.1"/>
    <property type="molecule type" value="Genomic_DNA"/>
</dbReference>
<dbReference type="PANTHER" id="PTHR11802">
    <property type="entry name" value="SERINE PROTEASE FAMILY S10 SERINE CARBOXYPEPTIDASE"/>
    <property type="match status" value="1"/>
</dbReference>
<dbReference type="GO" id="GO:0004185">
    <property type="term" value="F:serine-type carboxypeptidase activity"/>
    <property type="evidence" value="ECO:0007669"/>
    <property type="project" value="UniProtKB-UniRule"/>
</dbReference>
<dbReference type="PANTHER" id="PTHR11802:SF198">
    <property type="entry name" value="SERINE CARBOXYPEPTIDASE-LIKE 27"/>
    <property type="match status" value="1"/>
</dbReference>
<dbReference type="Gene3D" id="3.40.50.11320">
    <property type="match status" value="1"/>
</dbReference>
<organism evidence="8">
    <name type="scientific">Triticum urartu</name>
    <name type="common">Red wild einkorn</name>
    <name type="synonym">Crithodium urartu</name>
    <dbReference type="NCBI Taxonomy" id="4572"/>
    <lineage>
        <taxon>Eukaryota</taxon>
        <taxon>Viridiplantae</taxon>
        <taxon>Streptophyta</taxon>
        <taxon>Embryophyta</taxon>
        <taxon>Tracheophyta</taxon>
        <taxon>Spermatophyta</taxon>
        <taxon>Magnoliopsida</taxon>
        <taxon>Liliopsida</taxon>
        <taxon>Poales</taxon>
        <taxon>Poaceae</taxon>
        <taxon>BOP clade</taxon>
        <taxon>Pooideae</taxon>
        <taxon>Triticodae</taxon>
        <taxon>Triticeae</taxon>
        <taxon>Triticinae</taxon>
        <taxon>Triticum</taxon>
    </lineage>
</organism>
<keyword evidence="3 7" id="KW-0645">Protease</keyword>
<sequence>MVGDLSLLASASASPVILAPSKELHGVLPFQGKRSQQDAGRSAAVQLSPQQHLLEGAYQAQQPLQMMVPGIGQAAAAAYQTFDSAALIDVQAVAAVAVLLAALACLLRPAAAVEPSGHAADRIARLPGQPAVDFDMYSGYITVDEGAGRALFYLLQEAPEDVQPAPLVLWLNGGTGCSSVAYGASEELGAFRVTPRGAGLVLNEHRWNKVANVLFLDSPAGVGFSYTNTTSDIYTSGDNRTAHDSYAFLAKWLERFPHYKYRDVYIAGESYAGHYVPELSQLVHRTSNPAINFKGFMVGNGLIDDYHDYVGTFEFWWNHGLVSDDTYQRLREACLHDSFIHPSPACDAATDVATAEQGNIDMYSLYTPVCNITSSSSSSSSSLSQQRRSRGRYPWLTGSYDPCTERYSTAYYNRRDVQTALHANVTGAMNYTWSTELIAAGLRIWVFSGDTDAVVPLTATRYSIGALGLPTTTSWYPWYDDQEGKPMPGQATNATVA</sequence>
<dbReference type="PROSITE" id="PS00131">
    <property type="entry name" value="CARBOXYPEPT_SER_SER"/>
    <property type="match status" value="1"/>
</dbReference>
<evidence type="ECO:0000256" key="6">
    <source>
        <dbReference type="ARBA" id="ARBA00023180"/>
    </source>
</evidence>
<proteinExistence type="inferred from homology"/>
<dbReference type="AlphaFoldDB" id="M7YV31"/>
<dbReference type="FunFam" id="3.40.50.1820:FF:000013">
    <property type="entry name" value="Carboxypeptidase"/>
    <property type="match status" value="1"/>
</dbReference>
<evidence type="ECO:0000256" key="2">
    <source>
        <dbReference type="ARBA" id="ARBA00022645"/>
    </source>
</evidence>
<dbReference type="Gene3D" id="3.40.50.1820">
    <property type="entry name" value="alpha/beta hydrolase"/>
    <property type="match status" value="1"/>
</dbReference>
<comment type="similarity">
    <text evidence="1 7">Belongs to the peptidase S10 family.</text>
</comment>
<evidence type="ECO:0000256" key="5">
    <source>
        <dbReference type="ARBA" id="ARBA00023157"/>
    </source>
</evidence>
<accession>M7YV31</accession>
<dbReference type="GO" id="GO:0006508">
    <property type="term" value="P:proteolysis"/>
    <property type="evidence" value="ECO:0007669"/>
    <property type="project" value="UniProtKB-KW"/>
</dbReference>
<keyword evidence="5" id="KW-1015">Disulfide bond</keyword>
<dbReference type="InterPro" id="IPR001563">
    <property type="entry name" value="Peptidase_S10"/>
</dbReference>
<dbReference type="PRINTS" id="PR00724">
    <property type="entry name" value="CRBOXYPTASEC"/>
</dbReference>
<keyword evidence="2 7" id="KW-0121">Carboxypeptidase</keyword>
<dbReference type="InterPro" id="IPR018202">
    <property type="entry name" value="Ser_caboxypep_ser_AS"/>
</dbReference>
<name>M7YV31_TRIUA</name>
<reference evidence="8" key="1">
    <citation type="journal article" date="2013" name="Nature">
        <title>Draft genome of the wheat A-genome progenitor Triticum urartu.</title>
        <authorList>
            <person name="Ling H.Q."/>
            <person name="Zhao S."/>
            <person name="Liu D."/>
            <person name="Wang J."/>
            <person name="Sun H."/>
            <person name="Zhang C."/>
            <person name="Fan H."/>
            <person name="Li D."/>
            <person name="Dong L."/>
            <person name="Tao Y."/>
            <person name="Gao C."/>
            <person name="Wu H."/>
            <person name="Li Y."/>
            <person name="Cui Y."/>
            <person name="Guo X."/>
            <person name="Zheng S."/>
            <person name="Wang B."/>
            <person name="Yu K."/>
            <person name="Liang Q."/>
            <person name="Yang W."/>
            <person name="Lou X."/>
            <person name="Chen J."/>
            <person name="Feng M."/>
            <person name="Jian J."/>
            <person name="Zhang X."/>
            <person name="Luo G."/>
            <person name="Jiang Y."/>
            <person name="Liu J."/>
            <person name="Wang Z."/>
            <person name="Sha Y."/>
            <person name="Zhang B."/>
            <person name="Wu H."/>
            <person name="Tang D."/>
            <person name="Shen Q."/>
            <person name="Xue P."/>
            <person name="Zou S."/>
            <person name="Wang X."/>
            <person name="Liu X."/>
            <person name="Wang F."/>
            <person name="Yang Y."/>
            <person name="An X."/>
            <person name="Dong Z."/>
            <person name="Zhang K."/>
            <person name="Zhang X."/>
            <person name="Luo M.C."/>
            <person name="Dvorak J."/>
            <person name="Tong Y."/>
            <person name="Wang J."/>
            <person name="Yang H."/>
            <person name="Li Z."/>
            <person name="Wang D."/>
            <person name="Zhang A."/>
            <person name="Wang J."/>
        </authorList>
    </citation>
    <scope>NUCLEOTIDE SEQUENCE</scope>
</reference>
<dbReference type="Pfam" id="PF00450">
    <property type="entry name" value="Peptidase_S10"/>
    <property type="match status" value="1"/>
</dbReference>
<evidence type="ECO:0000313" key="8">
    <source>
        <dbReference type="EMBL" id="EMS51442.1"/>
    </source>
</evidence>
<evidence type="ECO:0000256" key="3">
    <source>
        <dbReference type="ARBA" id="ARBA00022670"/>
    </source>
</evidence>
<dbReference type="Gene3D" id="6.10.250.940">
    <property type="match status" value="1"/>
</dbReference>
<dbReference type="STRING" id="4572.M7YV31"/>
<evidence type="ECO:0000256" key="4">
    <source>
        <dbReference type="ARBA" id="ARBA00022801"/>
    </source>
</evidence>
<gene>
    <name evidence="8" type="ORF">TRIUR3_12595</name>
</gene>
<dbReference type="EC" id="3.4.16.-" evidence="7"/>
<keyword evidence="4 7" id="KW-0378">Hydrolase</keyword>
<dbReference type="InterPro" id="IPR029058">
    <property type="entry name" value="AB_hydrolase_fold"/>
</dbReference>
<dbReference type="SUPFAM" id="SSF53474">
    <property type="entry name" value="alpha/beta-Hydrolases"/>
    <property type="match status" value="1"/>
</dbReference>
<protein>
    <recommendedName>
        <fullName evidence="7">Carboxypeptidase</fullName>
        <ecNumber evidence="7">3.4.16.-</ecNumber>
    </recommendedName>
</protein>
<dbReference type="eggNOG" id="KOG1282">
    <property type="taxonomic scope" value="Eukaryota"/>
</dbReference>
<dbReference type="GO" id="GO:0005773">
    <property type="term" value="C:vacuole"/>
    <property type="evidence" value="ECO:0007669"/>
    <property type="project" value="TreeGrafter"/>
</dbReference>
<keyword evidence="6" id="KW-0325">Glycoprotein</keyword>
<evidence type="ECO:0000256" key="1">
    <source>
        <dbReference type="ARBA" id="ARBA00009431"/>
    </source>
</evidence>
<evidence type="ECO:0000256" key="7">
    <source>
        <dbReference type="RuleBase" id="RU361156"/>
    </source>
</evidence>